<keyword evidence="2" id="KW-0963">Cytoplasm</keyword>
<dbReference type="RefSeq" id="WP_214057646.1">
    <property type="nucleotide sequence ID" value="NZ_BAAAHS010000211.1"/>
</dbReference>
<evidence type="ECO:0000256" key="2">
    <source>
        <dbReference type="HAMAP-Rule" id="MF_00274"/>
    </source>
</evidence>
<dbReference type="InterPro" id="IPR036894">
    <property type="entry name" value="YbaB-like_sf"/>
</dbReference>
<dbReference type="PANTHER" id="PTHR33449:SF1">
    <property type="entry name" value="NUCLEOID-ASSOCIATED PROTEIN YBAB"/>
    <property type="match status" value="1"/>
</dbReference>
<comment type="subunit">
    <text evidence="2">Homodimer.</text>
</comment>
<comment type="function">
    <text evidence="2">Binds to DNA and alters its conformation. May be involved in regulation of gene expression, nucleoid organization and DNA protection.</text>
</comment>
<name>A0ABX8EEG1_9ACTN</name>
<dbReference type="Proteomes" id="UP000679307">
    <property type="component" value="Chromosome"/>
</dbReference>
<organism evidence="5 6">
    <name type="scientific">Nocardioides aquaticus</name>
    <dbReference type="NCBI Taxonomy" id="160826"/>
    <lineage>
        <taxon>Bacteria</taxon>
        <taxon>Bacillati</taxon>
        <taxon>Actinomycetota</taxon>
        <taxon>Actinomycetes</taxon>
        <taxon>Propionibacteriales</taxon>
        <taxon>Nocardioidaceae</taxon>
        <taxon>Nocardioides</taxon>
    </lineage>
</organism>
<dbReference type="Gene3D" id="3.30.1310.10">
    <property type="entry name" value="Nucleoid-associated protein YbaB-like domain"/>
    <property type="match status" value="1"/>
</dbReference>
<evidence type="ECO:0000313" key="5">
    <source>
        <dbReference type="EMBL" id="QVT78001.1"/>
    </source>
</evidence>
<keyword evidence="6" id="KW-1185">Reference proteome</keyword>
<dbReference type="EMBL" id="CP075371">
    <property type="protein sequence ID" value="QVT78001.1"/>
    <property type="molecule type" value="Genomic_DNA"/>
</dbReference>
<dbReference type="InterPro" id="IPR004401">
    <property type="entry name" value="YbaB/EbfC"/>
</dbReference>
<dbReference type="SUPFAM" id="SSF82607">
    <property type="entry name" value="YbaB-like"/>
    <property type="match status" value="1"/>
</dbReference>
<sequence>MTQNPFDALGGGGFDMNALLQQAQQMQEQLQAAQEQLNDAQVEGEVGGGAVTVTVSGTGELVGVAIRPGTVDGGSEEDLADLGDMVVAAYRDAKARADALAAEALGPMAGGLDGLAGGLGGGIPGLGGPGGEPGADPGQPGGPGRTGF</sequence>
<dbReference type="PANTHER" id="PTHR33449">
    <property type="entry name" value="NUCLEOID-ASSOCIATED PROTEIN YBAB"/>
    <property type="match status" value="1"/>
</dbReference>
<evidence type="ECO:0000256" key="1">
    <source>
        <dbReference type="ARBA" id="ARBA00023125"/>
    </source>
</evidence>
<feature type="coiled-coil region" evidence="3">
    <location>
        <begin position="16"/>
        <end position="43"/>
    </location>
</feature>
<dbReference type="Pfam" id="PF02575">
    <property type="entry name" value="YbaB_DNA_bd"/>
    <property type="match status" value="1"/>
</dbReference>
<reference evidence="5 6" key="1">
    <citation type="submission" date="2021-05" db="EMBL/GenBank/DDBJ databases">
        <title>Complete genome of Nocardioides aquaticus KCTC 9944T isolated from meromictic and hypersaline Ekho Lake, Antarctica.</title>
        <authorList>
            <person name="Hwang K."/>
            <person name="Kim K.M."/>
            <person name="Choe H."/>
        </authorList>
    </citation>
    <scope>NUCLEOTIDE SEQUENCE [LARGE SCALE GENOMIC DNA]</scope>
    <source>
        <strain evidence="5 6">KCTC 9944</strain>
    </source>
</reference>
<comment type="subcellular location">
    <subcellularLocation>
        <location evidence="2">Cytoplasm</location>
        <location evidence="2">Nucleoid</location>
    </subcellularLocation>
</comment>
<protein>
    <recommendedName>
        <fullName evidence="2">Nucleoid-associated protein ENKNEFLB_00372</fullName>
    </recommendedName>
</protein>
<keyword evidence="1 2" id="KW-0238">DNA-binding</keyword>
<dbReference type="HAMAP" id="MF_00274">
    <property type="entry name" value="DNA_YbaB_EbfC"/>
    <property type="match status" value="1"/>
</dbReference>
<proteinExistence type="inferred from homology"/>
<evidence type="ECO:0000256" key="3">
    <source>
        <dbReference type="SAM" id="Coils"/>
    </source>
</evidence>
<accession>A0ABX8EEG1</accession>
<evidence type="ECO:0000313" key="6">
    <source>
        <dbReference type="Proteomes" id="UP000679307"/>
    </source>
</evidence>
<gene>
    <name evidence="5" type="ORF">ENKNEFLB_00372</name>
</gene>
<dbReference type="NCBIfam" id="TIGR00103">
    <property type="entry name" value="DNA_YbaB_EbfC"/>
    <property type="match status" value="1"/>
</dbReference>
<comment type="similarity">
    <text evidence="2">Belongs to the YbaB/EbfC family.</text>
</comment>
<evidence type="ECO:0000256" key="4">
    <source>
        <dbReference type="SAM" id="MobiDB-lite"/>
    </source>
</evidence>
<feature type="region of interest" description="Disordered" evidence="4">
    <location>
        <begin position="123"/>
        <end position="148"/>
    </location>
</feature>
<keyword evidence="3" id="KW-0175">Coiled coil</keyword>